<name>A0A6C1B2J6_9RHOO</name>
<keyword evidence="2" id="KW-0808">Transferase</keyword>
<dbReference type="GO" id="GO:0032259">
    <property type="term" value="P:methylation"/>
    <property type="evidence" value="ECO:0007669"/>
    <property type="project" value="UniProtKB-KW"/>
</dbReference>
<dbReference type="EMBL" id="CP048836">
    <property type="protein sequence ID" value="QID17048.1"/>
    <property type="molecule type" value="Genomic_DNA"/>
</dbReference>
<dbReference type="Proteomes" id="UP000501991">
    <property type="component" value="Chromosome"/>
</dbReference>
<keyword evidence="3" id="KW-1185">Reference proteome</keyword>
<dbReference type="Gene3D" id="3.40.50.150">
    <property type="entry name" value="Vaccinia Virus protein VP39"/>
    <property type="match status" value="1"/>
</dbReference>
<proteinExistence type="predicted"/>
<reference evidence="2 3" key="1">
    <citation type="submission" date="2020-02" db="EMBL/GenBank/DDBJ databases">
        <title>Nitrogenibacter mangrovi gen. nov., sp. nov. isolated from mangrove sediment, a denitrifying betaproteobacterium.</title>
        <authorList>
            <person name="Liao H."/>
            <person name="Tian Y."/>
        </authorList>
    </citation>
    <scope>NUCLEOTIDE SEQUENCE [LARGE SCALE GENOMIC DNA]</scope>
    <source>
        <strain evidence="2 3">M9-3-2</strain>
    </source>
</reference>
<organism evidence="2 3">
    <name type="scientific">Nitrogeniibacter mangrovi</name>
    <dbReference type="NCBI Taxonomy" id="2016596"/>
    <lineage>
        <taxon>Bacteria</taxon>
        <taxon>Pseudomonadati</taxon>
        <taxon>Pseudomonadota</taxon>
        <taxon>Betaproteobacteria</taxon>
        <taxon>Rhodocyclales</taxon>
        <taxon>Zoogloeaceae</taxon>
        <taxon>Nitrogeniibacter</taxon>
    </lineage>
</organism>
<dbReference type="KEGG" id="azq:G3580_04980"/>
<dbReference type="GO" id="GO:0008757">
    <property type="term" value="F:S-adenosylmethionine-dependent methyltransferase activity"/>
    <property type="evidence" value="ECO:0007669"/>
    <property type="project" value="InterPro"/>
</dbReference>
<dbReference type="PANTHER" id="PTHR42912">
    <property type="entry name" value="METHYLTRANSFERASE"/>
    <property type="match status" value="1"/>
</dbReference>
<dbReference type="InterPro" id="IPR013216">
    <property type="entry name" value="Methyltransf_11"/>
</dbReference>
<dbReference type="InterPro" id="IPR050508">
    <property type="entry name" value="Methyltransf_Superfamily"/>
</dbReference>
<dbReference type="SUPFAM" id="SSF53335">
    <property type="entry name" value="S-adenosyl-L-methionine-dependent methyltransferases"/>
    <property type="match status" value="1"/>
</dbReference>
<dbReference type="InterPro" id="IPR029063">
    <property type="entry name" value="SAM-dependent_MTases_sf"/>
</dbReference>
<accession>A0A6C1B2J6</accession>
<dbReference type="AlphaFoldDB" id="A0A6C1B2J6"/>
<sequence length="198" mass="21933">MSLKRSYTVIAPLYDRVIAGATRNARRISLAPLAEVPPGEVLVAGVGTGLDLPHLPSIHTYVGLDLTEAMLRRSLRRAGTHRYHAVLGSALALPFADDRFDHTVLHLILAVVPDPATALSEALRVTRPGGTLFVFDKFLRPGQRAWLRRALTPLSMRIATRMDVVLEEVLAQVPAAVLERDEPALARGWFRRVRLRRV</sequence>
<evidence type="ECO:0000313" key="2">
    <source>
        <dbReference type="EMBL" id="QID17048.1"/>
    </source>
</evidence>
<gene>
    <name evidence="2" type="ORF">G3580_04980</name>
</gene>
<dbReference type="Pfam" id="PF08241">
    <property type="entry name" value="Methyltransf_11"/>
    <property type="match status" value="1"/>
</dbReference>
<evidence type="ECO:0000313" key="3">
    <source>
        <dbReference type="Proteomes" id="UP000501991"/>
    </source>
</evidence>
<evidence type="ECO:0000259" key="1">
    <source>
        <dbReference type="Pfam" id="PF08241"/>
    </source>
</evidence>
<dbReference type="RefSeq" id="WP_173764214.1">
    <property type="nucleotide sequence ID" value="NZ_CP048836.1"/>
</dbReference>
<protein>
    <submittedName>
        <fullName evidence="2">Methyltransferase domain-containing protein</fullName>
    </submittedName>
</protein>
<feature type="domain" description="Methyltransferase type 11" evidence="1">
    <location>
        <begin position="44"/>
        <end position="134"/>
    </location>
</feature>
<keyword evidence="2" id="KW-0489">Methyltransferase</keyword>